<gene>
    <name evidence="1" type="ORF">ACFFVF_20470</name>
</gene>
<evidence type="ECO:0008006" key="3">
    <source>
        <dbReference type="Google" id="ProtNLM"/>
    </source>
</evidence>
<dbReference type="RefSeq" id="WP_236457226.1">
    <property type="nucleotide sequence ID" value="NZ_CBCSGE010000012.1"/>
</dbReference>
<evidence type="ECO:0000313" key="1">
    <source>
        <dbReference type="EMBL" id="MFB9098889.1"/>
    </source>
</evidence>
<organism evidence="1 2">
    <name type="scientific">Flavobacterium jumunjinense</name>
    <dbReference type="NCBI Taxonomy" id="998845"/>
    <lineage>
        <taxon>Bacteria</taxon>
        <taxon>Pseudomonadati</taxon>
        <taxon>Bacteroidota</taxon>
        <taxon>Flavobacteriia</taxon>
        <taxon>Flavobacteriales</taxon>
        <taxon>Flavobacteriaceae</taxon>
        <taxon>Flavobacterium</taxon>
    </lineage>
</organism>
<name>A0ABV5GU20_9FLAO</name>
<protein>
    <recommendedName>
        <fullName evidence="3">Zf-HC2 domain-containing protein</fullName>
    </recommendedName>
</protein>
<evidence type="ECO:0000313" key="2">
    <source>
        <dbReference type="Proteomes" id="UP001589607"/>
    </source>
</evidence>
<accession>A0ABV5GU20</accession>
<reference evidence="1 2" key="1">
    <citation type="submission" date="2024-09" db="EMBL/GenBank/DDBJ databases">
        <authorList>
            <person name="Sun Q."/>
            <person name="Mori K."/>
        </authorList>
    </citation>
    <scope>NUCLEOTIDE SEQUENCE [LARGE SCALE GENOMIC DNA]</scope>
    <source>
        <strain evidence="1 2">CECT 7955</strain>
    </source>
</reference>
<dbReference type="Proteomes" id="UP001589607">
    <property type="component" value="Unassembled WGS sequence"/>
</dbReference>
<sequence>MINFRKYLPYLLFSCKRVTAIISKDVSDRSFKEKVILYYHAVICRACVNYNHQNELINLELKNVLKVDGNNKLSESKKKEIINKLNEEV</sequence>
<comment type="caution">
    <text evidence="1">The sequence shown here is derived from an EMBL/GenBank/DDBJ whole genome shotgun (WGS) entry which is preliminary data.</text>
</comment>
<dbReference type="EMBL" id="JBHMEY010000096">
    <property type="protein sequence ID" value="MFB9098889.1"/>
    <property type="molecule type" value="Genomic_DNA"/>
</dbReference>
<keyword evidence="2" id="KW-1185">Reference proteome</keyword>
<proteinExistence type="predicted"/>